<dbReference type="RefSeq" id="WP_038216179.1">
    <property type="nucleotide sequence ID" value="NZ_JRWM01000026.1"/>
</dbReference>
<comment type="caution">
    <text evidence="1">The sequence shown here is derived from an EMBL/GenBank/DDBJ whole genome shotgun (WGS) entry which is preliminary data.</text>
</comment>
<evidence type="ECO:0000313" key="1">
    <source>
        <dbReference type="EMBL" id="KHA59676.1"/>
    </source>
</evidence>
<name>A0ABR4Y8N3_9VIBR</name>
<reference evidence="1 2" key="1">
    <citation type="submission" date="2014-10" db="EMBL/GenBank/DDBJ databases">
        <title>Genome sequencing of Vibrio variabilis T01.</title>
        <authorList>
            <person name="Chan K.-G."/>
            <person name="Mohamad N.I."/>
        </authorList>
    </citation>
    <scope>NUCLEOTIDE SEQUENCE [LARGE SCALE GENOMIC DNA]</scope>
    <source>
        <strain evidence="1 2">T01</strain>
    </source>
</reference>
<sequence>MIIRWTKSQVGTVLDENGHDYKGRKCNVAYLKQDGTQGHKRFGGFIERDQCGKLQRAKLVGFTSYSKDDGHTWYDFDKNTYLVGVVRWDMLYVVLYDGAPRSIPYTPLEPIRYYNNVVNLAEFREKR</sequence>
<evidence type="ECO:0000313" key="2">
    <source>
        <dbReference type="Proteomes" id="UP000030520"/>
    </source>
</evidence>
<gene>
    <name evidence="1" type="ORF">NL53_15230</name>
</gene>
<accession>A0ABR4Y8N3</accession>
<proteinExistence type="predicted"/>
<organism evidence="1 2">
    <name type="scientific">Vibrio variabilis</name>
    <dbReference type="NCBI Taxonomy" id="990271"/>
    <lineage>
        <taxon>Bacteria</taxon>
        <taxon>Pseudomonadati</taxon>
        <taxon>Pseudomonadota</taxon>
        <taxon>Gammaproteobacteria</taxon>
        <taxon>Vibrionales</taxon>
        <taxon>Vibrionaceae</taxon>
        <taxon>Vibrio</taxon>
    </lineage>
</organism>
<evidence type="ECO:0008006" key="3">
    <source>
        <dbReference type="Google" id="ProtNLM"/>
    </source>
</evidence>
<dbReference type="Proteomes" id="UP000030520">
    <property type="component" value="Unassembled WGS sequence"/>
</dbReference>
<dbReference type="EMBL" id="JRWM01000026">
    <property type="protein sequence ID" value="KHA59676.1"/>
    <property type="molecule type" value="Genomic_DNA"/>
</dbReference>
<protein>
    <recommendedName>
        <fullName evidence="3">YopX protein domain-containing protein</fullName>
    </recommendedName>
</protein>
<keyword evidence="2" id="KW-1185">Reference proteome</keyword>